<organism evidence="1 2">
    <name type="scientific">Ditylenchus dipsaci</name>
    <dbReference type="NCBI Taxonomy" id="166011"/>
    <lineage>
        <taxon>Eukaryota</taxon>
        <taxon>Metazoa</taxon>
        <taxon>Ecdysozoa</taxon>
        <taxon>Nematoda</taxon>
        <taxon>Chromadorea</taxon>
        <taxon>Rhabditida</taxon>
        <taxon>Tylenchina</taxon>
        <taxon>Tylenchomorpha</taxon>
        <taxon>Sphaerularioidea</taxon>
        <taxon>Anguinidae</taxon>
        <taxon>Anguininae</taxon>
        <taxon>Ditylenchus</taxon>
    </lineage>
</organism>
<keyword evidence="1" id="KW-1185">Reference proteome</keyword>
<protein>
    <submittedName>
        <fullName evidence="2">Uncharacterized protein</fullName>
    </submittedName>
</protein>
<reference evidence="2" key="1">
    <citation type="submission" date="2022-11" db="UniProtKB">
        <authorList>
            <consortium name="WormBaseParasite"/>
        </authorList>
    </citation>
    <scope>IDENTIFICATION</scope>
</reference>
<evidence type="ECO:0000313" key="2">
    <source>
        <dbReference type="WBParaSite" id="jg14110"/>
    </source>
</evidence>
<accession>A0A915CZ46</accession>
<dbReference type="Proteomes" id="UP000887574">
    <property type="component" value="Unplaced"/>
</dbReference>
<proteinExistence type="predicted"/>
<sequence>MLLHNFFYSGRSLCFELVENKVDRLDVPVSVHIHTYAFQVSVFNPPVVSKTENKAYQQKGIEKSKKELAESCGSAC</sequence>
<dbReference type="AlphaFoldDB" id="A0A915CZ46"/>
<evidence type="ECO:0000313" key="1">
    <source>
        <dbReference type="Proteomes" id="UP000887574"/>
    </source>
</evidence>
<name>A0A915CZ46_9BILA</name>
<dbReference type="WBParaSite" id="jg14110">
    <property type="protein sequence ID" value="jg14110"/>
    <property type="gene ID" value="jg14110"/>
</dbReference>